<evidence type="ECO:0000256" key="1">
    <source>
        <dbReference type="ARBA" id="ARBA00023125"/>
    </source>
</evidence>
<keyword evidence="1" id="KW-0238">DNA-binding</keyword>
<dbReference type="SUPFAM" id="SSF46894">
    <property type="entry name" value="C-terminal effector domain of the bipartite response regulators"/>
    <property type="match status" value="1"/>
</dbReference>
<comment type="caution">
    <text evidence="3">The sequence shown here is derived from an EMBL/GenBank/DDBJ whole genome shotgun (WGS) entry which is preliminary data.</text>
</comment>
<dbReference type="CDD" id="cd06170">
    <property type="entry name" value="LuxR_C_like"/>
    <property type="match status" value="1"/>
</dbReference>
<dbReference type="Gene3D" id="1.10.10.10">
    <property type="entry name" value="Winged helix-like DNA-binding domain superfamily/Winged helix DNA-binding domain"/>
    <property type="match status" value="1"/>
</dbReference>
<dbReference type="Proteomes" id="UP001312893">
    <property type="component" value="Unassembled WGS sequence"/>
</dbReference>
<keyword evidence="4" id="KW-1185">Reference proteome</keyword>
<sequence length="211" mass="23957">MSTIIMDLCSFTRLGLFGYLTSRGIKRRDIAEEHSVTGLAKLCDQTSPAVAFLNEDCFIHKAESNQLIRQVITEHPGTLFVIFMSLANIHFDRYLLVRKNLLVCSKSITPKDLDEILGNRLKYDNYNAARINIPTLSLSPTESNMLQMWMAGYGTEQISTQMNIKAKTVSSHKGNIKRKIQTHNKQVIYHIVRLAENITTGLYTPSRGDRH</sequence>
<dbReference type="PROSITE" id="PS00622">
    <property type="entry name" value="HTH_LUXR_1"/>
    <property type="match status" value="1"/>
</dbReference>
<protein>
    <submittedName>
        <fullName evidence="3">Transcriptional regulator RcsA</fullName>
    </submittedName>
</protein>
<dbReference type="NCBIfam" id="NF011940">
    <property type="entry name" value="PRK15411.1"/>
    <property type="match status" value="1"/>
</dbReference>
<evidence type="ECO:0000313" key="3">
    <source>
        <dbReference type="EMBL" id="MEL0553685.1"/>
    </source>
</evidence>
<dbReference type="Pfam" id="PF00196">
    <property type="entry name" value="GerE"/>
    <property type="match status" value="1"/>
</dbReference>
<feature type="domain" description="HTH luxR-type" evidence="2">
    <location>
        <begin position="131"/>
        <end position="196"/>
    </location>
</feature>
<name>A0ABU9FB99_9ENTR</name>
<reference evidence="3 4" key="1">
    <citation type="submission" date="2024-04" db="EMBL/GenBank/DDBJ databases">
        <title>Two novel Raoultella species associated with bleeding cankers of broadleaf hosts, Raoultella scottia sp. nov. and Raoultella lignicola sp. nov.</title>
        <authorList>
            <person name="Brady C.L."/>
        </authorList>
    </citation>
    <scope>NUCLEOTIDE SEQUENCE [LARGE SCALE GENOMIC DNA]</scope>
    <source>
        <strain evidence="3 4">TW_WC1a.1</strain>
    </source>
</reference>
<dbReference type="InterPro" id="IPR016032">
    <property type="entry name" value="Sig_transdc_resp-reg_C-effctor"/>
</dbReference>
<dbReference type="RefSeq" id="WP_123754950.1">
    <property type="nucleotide sequence ID" value="NZ_JARXNK020000105.1"/>
</dbReference>
<dbReference type="PROSITE" id="PS50043">
    <property type="entry name" value="HTH_LUXR_2"/>
    <property type="match status" value="1"/>
</dbReference>
<organism evidence="3 4">
    <name type="scientific">Raoultella lignicola</name>
    <dbReference type="NCBI Taxonomy" id="3040939"/>
    <lineage>
        <taxon>Bacteria</taxon>
        <taxon>Pseudomonadati</taxon>
        <taxon>Pseudomonadota</taxon>
        <taxon>Gammaproteobacteria</taxon>
        <taxon>Enterobacterales</taxon>
        <taxon>Enterobacteriaceae</taxon>
        <taxon>Klebsiella/Raoultella group</taxon>
        <taxon>Raoultella</taxon>
    </lineage>
</organism>
<dbReference type="EMBL" id="JARXNK020000105">
    <property type="protein sequence ID" value="MEL0553685.1"/>
    <property type="molecule type" value="Genomic_DNA"/>
</dbReference>
<dbReference type="InterPro" id="IPR000792">
    <property type="entry name" value="Tscrpt_reg_LuxR_C"/>
</dbReference>
<dbReference type="SMART" id="SM00421">
    <property type="entry name" value="HTH_LUXR"/>
    <property type="match status" value="1"/>
</dbReference>
<evidence type="ECO:0000259" key="2">
    <source>
        <dbReference type="PROSITE" id="PS50043"/>
    </source>
</evidence>
<dbReference type="PRINTS" id="PR00038">
    <property type="entry name" value="HTHLUXR"/>
</dbReference>
<accession>A0ABU9FB99</accession>
<dbReference type="InterPro" id="IPR036388">
    <property type="entry name" value="WH-like_DNA-bd_sf"/>
</dbReference>
<evidence type="ECO:0000313" key="4">
    <source>
        <dbReference type="Proteomes" id="UP001312893"/>
    </source>
</evidence>
<proteinExistence type="predicted"/>
<gene>
    <name evidence="3" type="primary">rcsA</name>
    <name evidence="3" type="ORF">QFI96_018495</name>
</gene>